<dbReference type="EMBL" id="UINC01140715">
    <property type="protein sequence ID" value="SVD28027.1"/>
    <property type="molecule type" value="Genomic_DNA"/>
</dbReference>
<reference evidence="1" key="1">
    <citation type="submission" date="2018-05" db="EMBL/GenBank/DDBJ databases">
        <authorList>
            <person name="Lanie J.A."/>
            <person name="Ng W.-L."/>
            <person name="Kazmierczak K.M."/>
            <person name="Andrzejewski T.M."/>
            <person name="Davidsen T.M."/>
            <person name="Wayne K.J."/>
            <person name="Tettelin H."/>
            <person name="Glass J.I."/>
            <person name="Rusch D."/>
            <person name="Podicherti R."/>
            <person name="Tsui H.-C.T."/>
            <person name="Winkler M.E."/>
        </authorList>
    </citation>
    <scope>NUCLEOTIDE SEQUENCE</scope>
</reference>
<organism evidence="1">
    <name type="scientific">marine metagenome</name>
    <dbReference type="NCBI Taxonomy" id="408172"/>
    <lineage>
        <taxon>unclassified sequences</taxon>
        <taxon>metagenomes</taxon>
        <taxon>ecological metagenomes</taxon>
    </lineage>
</organism>
<dbReference type="AlphaFoldDB" id="A0A382U214"/>
<feature type="non-terminal residue" evidence="1">
    <location>
        <position position="134"/>
    </location>
</feature>
<evidence type="ECO:0000313" key="1">
    <source>
        <dbReference type="EMBL" id="SVD28027.1"/>
    </source>
</evidence>
<sequence>MQILLLFLALSLQQEWKLDSTTTVFQADDGWTFRVEGTSNFPDGTVLRGRVYALYETPDLEKGGTKIETEPFYYGPKAWQNGVVKEGRFSLDVYSFIRRPYSLPYRLQLLYEARLQPQEDREKVGTMSIEQTFD</sequence>
<gene>
    <name evidence="1" type="ORF">METZ01_LOCUS380881</name>
</gene>
<name>A0A382U214_9ZZZZ</name>
<proteinExistence type="predicted"/>
<protein>
    <submittedName>
        <fullName evidence="1">Uncharacterized protein</fullName>
    </submittedName>
</protein>
<accession>A0A382U214</accession>